<evidence type="ECO:0000313" key="4">
    <source>
        <dbReference type="Proteomes" id="UP000030765"/>
    </source>
</evidence>
<keyword evidence="1" id="KW-0732">Signal</keyword>
<name>A0A084VS10_ANOSI</name>
<evidence type="ECO:0000256" key="1">
    <source>
        <dbReference type="SAM" id="SignalP"/>
    </source>
</evidence>
<protein>
    <submittedName>
        <fullName evidence="2 3">Group 1 glycosyl transferase</fullName>
    </submittedName>
</protein>
<feature type="signal peptide" evidence="1">
    <location>
        <begin position="1"/>
        <end position="16"/>
    </location>
</feature>
<reference evidence="2 4" key="1">
    <citation type="journal article" date="2014" name="BMC Genomics">
        <title>Genome sequence of Anopheles sinensis provides insight into genetics basis of mosquito competence for malaria parasites.</title>
        <authorList>
            <person name="Zhou D."/>
            <person name="Zhang D."/>
            <person name="Ding G."/>
            <person name="Shi L."/>
            <person name="Hou Q."/>
            <person name="Ye Y."/>
            <person name="Xu Y."/>
            <person name="Zhou H."/>
            <person name="Xiong C."/>
            <person name="Li S."/>
            <person name="Yu J."/>
            <person name="Hong S."/>
            <person name="Yu X."/>
            <person name="Zou P."/>
            <person name="Chen C."/>
            <person name="Chang X."/>
            <person name="Wang W."/>
            <person name="Lv Y."/>
            <person name="Sun Y."/>
            <person name="Ma L."/>
            <person name="Shen B."/>
            <person name="Zhu C."/>
        </authorList>
    </citation>
    <scope>NUCLEOTIDE SEQUENCE [LARGE SCALE GENOMIC DNA]</scope>
</reference>
<reference evidence="3" key="2">
    <citation type="submission" date="2020-05" db="UniProtKB">
        <authorList>
            <consortium name="EnsemblMetazoa"/>
        </authorList>
    </citation>
    <scope>IDENTIFICATION</scope>
</reference>
<dbReference type="EMBL" id="ATLV01015790">
    <property type="status" value="NOT_ANNOTATED_CDS"/>
    <property type="molecule type" value="Genomic_DNA"/>
</dbReference>
<evidence type="ECO:0000313" key="2">
    <source>
        <dbReference type="EMBL" id="KFB40754.1"/>
    </source>
</evidence>
<gene>
    <name evidence="2" type="ORF">ZHAS_00008182</name>
</gene>
<dbReference type="VEuPathDB" id="VectorBase:ASIC008182"/>
<dbReference type="EMBL" id="KE525036">
    <property type="protein sequence ID" value="KFB40754.1"/>
    <property type="molecule type" value="Genomic_DNA"/>
</dbReference>
<accession>A0A084VS10</accession>
<feature type="chain" id="PRO_5010759882" evidence="1">
    <location>
        <begin position="17"/>
        <end position="104"/>
    </location>
</feature>
<dbReference type="Proteomes" id="UP000030765">
    <property type="component" value="Unassembled WGS sequence"/>
</dbReference>
<dbReference type="EnsemblMetazoa" id="ASIC008182-RA">
    <property type="protein sequence ID" value="ASIC008182-PA"/>
    <property type="gene ID" value="ASIC008182"/>
</dbReference>
<keyword evidence="4" id="KW-1185">Reference proteome</keyword>
<organism evidence="2">
    <name type="scientific">Anopheles sinensis</name>
    <name type="common">Mosquito</name>
    <dbReference type="NCBI Taxonomy" id="74873"/>
    <lineage>
        <taxon>Eukaryota</taxon>
        <taxon>Metazoa</taxon>
        <taxon>Ecdysozoa</taxon>
        <taxon>Arthropoda</taxon>
        <taxon>Hexapoda</taxon>
        <taxon>Insecta</taxon>
        <taxon>Pterygota</taxon>
        <taxon>Neoptera</taxon>
        <taxon>Endopterygota</taxon>
        <taxon>Diptera</taxon>
        <taxon>Nematocera</taxon>
        <taxon>Culicoidea</taxon>
        <taxon>Culicidae</taxon>
        <taxon>Anophelinae</taxon>
        <taxon>Anopheles</taxon>
    </lineage>
</organism>
<evidence type="ECO:0000313" key="3">
    <source>
        <dbReference type="EnsemblMetazoa" id="ASIC008182-PA"/>
    </source>
</evidence>
<dbReference type="AlphaFoldDB" id="A0A084VS10"/>
<sequence length="104" mass="11273">MLWLLLPLTYPQSVANLKGPWVGGERRIAKQADTVHPKCISIMQRHQNGNGSPFQATIGSDGERLTNCSQTEAIANAAFGFVKGILGLDFRALLSAVFVKCTTQ</sequence>
<proteinExistence type="predicted"/>
<dbReference type="GO" id="GO:0016740">
    <property type="term" value="F:transferase activity"/>
    <property type="evidence" value="ECO:0007669"/>
    <property type="project" value="UniProtKB-KW"/>
</dbReference>
<keyword evidence="2" id="KW-0808">Transferase</keyword>